<feature type="signal peptide" evidence="7">
    <location>
        <begin position="1"/>
        <end position="25"/>
    </location>
</feature>
<dbReference type="Proteomes" id="UP000318542">
    <property type="component" value="Unassembled WGS sequence"/>
</dbReference>
<feature type="domain" description="Bacterial surface antigen (D15)" evidence="8">
    <location>
        <begin position="326"/>
        <end position="603"/>
    </location>
</feature>
<evidence type="ECO:0000313" key="10">
    <source>
        <dbReference type="Proteomes" id="UP000318542"/>
    </source>
</evidence>
<comment type="subcellular location">
    <subcellularLocation>
        <location evidence="1">Membrane</location>
    </subcellularLocation>
</comment>
<protein>
    <submittedName>
        <fullName evidence="9">Translocation and assembly module TamA</fullName>
    </submittedName>
</protein>
<gene>
    <name evidence="9" type="primary">tama</name>
    <name evidence="9" type="ORF">Tther_01522</name>
</gene>
<name>A0A554X0M3_9BURK</name>
<evidence type="ECO:0000256" key="3">
    <source>
        <dbReference type="ARBA" id="ARBA00022692"/>
    </source>
</evidence>
<feature type="chain" id="PRO_5021727820" evidence="7">
    <location>
        <begin position="26"/>
        <end position="606"/>
    </location>
</feature>
<dbReference type="AlphaFoldDB" id="A0A554X0M3"/>
<keyword evidence="5" id="KW-0472">Membrane</keyword>
<sequence>MSGQTLRSGWAATACGALLMLAGCAAQGGPAPGTTESAPAAFTLEVEAPAALAPLLAQHLELQRFRTLPDLTPAELDRLIAETPADARQLLATQGFFSPTVTVARLDEAPPRIRLTVDPGPRTTVASVALTLAGTDAADRLDDLRTGWTLTVGAPFTQSAWDAAKQQALRALQARDFPRARIARSLADIDPETRAAHLHLQLDAGPAIRLGEPQVSGDERYEAQQAIRIARLAGLRPGTPYDEAVLQGAQRALVDSGFYDAAFVRLADDGDPAAHPVLLQVREAPRQRLAVGVGASADEGGRLTLEHTHHRVPGLDWRAQSRLRLTRDTHALGTDWTSPLDDASWRYRAGLQWEQLYDQATVNGIQQLRLAREQPGAALDRAVFVQFDRSSETGVSSGSTVTATGLSVGASWTRRAFDDADDPTQGHGLGAELGVGWTLTPEQRPYVRARLRWRGVWPLAGSPDAKQPSSRVVLGVDGGAVWAAPDTRVPAGQRFLAGGDGSVRGYAPRSLGVPLVDGSVEAGRLMLLASAEWQRPIALGGATGPWELALFADAGAVADRWQALNPVLGIGAGVRYRSPVGPLRADLAYGVDARRWRLHVSVGFVF</sequence>
<dbReference type="PANTHER" id="PTHR12815:SF47">
    <property type="entry name" value="TRANSLOCATION AND ASSEMBLY MODULE SUBUNIT TAMA"/>
    <property type="match status" value="1"/>
</dbReference>
<dbReference type="InterPro" id="IPR039910">
    <property type="entry name" value="D15-like"/>
</dbReference>
<evidence type="ECO:0000256" key="4">
    <source>
        <dbReference type="ARBA" id="ARBA00022729"/>
    </source>
</evidence>
<dbReference type="Pfam" id="PF01103">
    <property type="entry name" value="Omp85"/>
    <property type="match status" value="1"/>
</dbReference>
<evidence type="ECO:0000256" key="2">
    <source>
        <dbReference type="ARBA" id="ARBA00022452"/>
    </source>
</evidence>
<dbReference type="RefSeq" id="WP_143902549.1">
    <property type="nucleotide sequence ID" value="NZ_VJOL01000026.1"/>
</dbReference>
<dbReference type="OrthoDB" id="9769707at2"/>
<organism evidence="9 10">
    <name type="scientific">Tepidimonas thermarum</name>
    <dbReference type="NCBI Taxonomy" id="335431"/>
    <lineage>
        <taxon>Bacteria</taxon>
        <taxon>Pseudomonadati</taxon>
        <taxon>Pseudomonadota</taxon>
        <taxon>Betaproteobacteria</taxon>
        <taxon>Burkholderiales</taxon>
        <taxon>Tepidimonas</taxon>
    </lineage>
</organism>
<keyword evidence="10" id="KW-1185">Reference proteome</keyword>
<keyword evidence="2" id="KW-1134">Transmembrane beta strand</keyword>
<comment type="caution">
    <text evidence="9">The sequence shown here is derived from an EMBL/GenBank/DDBJ whole genome shotgun (WGS) entry which is preliminary data.</text>
</comment>
<proteinExistence type="predicted"/>
<evidence type="ECO:0000256" key="1">
    <source>
        <dbReference type="ARBA" id="ARBA00004370"/>
    </source>
</evidence>
<evidence type="ECO:0000259" key="8">
    <source>
        <dbReference type="Pfam" id="PF01103"/>
    </source>
</evidence>
<dbReference type="Gene3D" id="2.40.160.50">
    <property type="entry name" value="membrane protein fhac: a member of the omp85/tpsb transporter family"/>
    <property type="match status" value="1"/>
</dbReference>
<dbReference type="Gene3D" id="3.10.20.310">
    <property type="entry name" value="membrane protein fhac"/>
    <property type="match status" value="1"/>
</dbReference>
<keyword evidence="6" id="KW-0998">Cell outer membrane</keyword>
<reference evidence="9 10" key="1">
    <citation type="submission" date="2019-07" db="EMBL/GenBank/DDBJ databases">
        <title>Tepidimonas thermarum AA-1 draft genome.</title>
        <authorList>
            <person name="Da Costa M.S."/>
            <person name="Froufe H.J.C."/>
            <person name="Egas C."/>
            <person name="Albuquerque L."/>
        </authorList>
    </citation>
    <scope>NUCLEOTIDE SEQUENCE [LARGE SCALE GENOMIC DNA]</scope>
    <source>
        <strain evidence="9 10">AA-1</strain>
    </source>
</reference>
<evidence type="ECO:0000256" key="6">
    <source>
        <dbReference type="ARBA" id="ARBA00023237"/>
    </source>
</evidence>
<evidence type="ECO:0000313" key="9">
    <source>
        <dbReference type="EMBL" id="TSE29358.1"/>
    </source>
</evidence>
<dbReference type="PANTHER" id="PTHR12815">
    <property type="entry name" value="SORTING AND ASSEMBLY MACHINERY SAMM50 PROTEIN FAMILY MEMBER"/>
    <property type="match status" value="1"/>
</dbReference>
<dbReference type="PROSITE" id="PS51257">
    <property type="entry name" value="PROKAR_LIPOPROTEIN"/>
    <property type="match status" value="1"/>
</dbReference>
<evidence type="ECO:0000256" key="7">
    <source>
        <dbReference type="SAM" id="SignalP"/>
    </source>
</evidence>
<keyword evidence="4 7" id="KW-0732">Signal</keyword>
<dbReference type="InterPro" id="IPR000184">
    <property type="entry name" value="Bac_surfAg_D15"/>
</dbReference>
<accession>A0A554X0M3</accession>
<keyword evidence="3" id="KW-0812">Transmembrane</keyword>
<dbReference type="GO" id="GO:0019867">
    <property type="term" value="C:outer membrane"/>
    <property type="evidence" value="ECO:0007669"/>
    <property type="project" value="InterPro"/>
</dbReference>
<dbReference type="EMBL" id="VJOL01000026">
    <property type="protein sequence ID" value="TSE29358.1"/>
    <property type="molecule type" value="Genomic_DNA"/>
</dbReference>
<evidence type="ECO:0000256" key="5">
    <source>
        <dbReference type="ARBA" id="ARBA00023136"/>
    </source>
</evidence>